<dbReference type="InterPro" id="IPR013216">
    <property type="entry name" value="Methyltransf_11"/>
</dbReference>
<dbReference type="EMBL" id="MEZT01000005">
    <property type="protein sequence ID" value="OGD57146.1"/>
    <property type="molecule type" value="Genomic_DNA"/>
</dbReference>
<dbReference type="PANTHER" id="PTHR43861:SF3">
    <property type="entry name" value="PUTATIVE (AFU_ORTHOLOGUE AFUA_2G14390)-RELATED"/>
    <property type="match status" value="1"/>
</dbReference>
<evidence type="ECO:0000313" key="3">
    <source>
        <dbReference type="EMBL" id="OGD57146.1"/>
    </source>
</evidence>
<name>A0A1F5DQ27_9BACT</name>
<dbReference type="AlphaFoldDB" id="A0A1F5DQ27"/>
<sequence>MIDKQKLKQCYNSWAPAYDANAQQNPVVIKDHPIVLDLLKSDINLNSVGLDLGCGTGILTSKIAENVKEIIGLDLSKEMIAKAQSINKQSNVSFKIADISQRFDFPDNYFNFVISSLTLCHIDNLESVYKEIYRVLKKSGVFIFDEITSKLSEPFSPKYKDYLAEFGKENKIWQRHSSKEHLDLIKKTGFKVEKIVRTKIDEDLKDILKIEDYQVNYNCPFTTVFKLKK</sequence>
<evidence type="ECO:0000256" key="1">
    <source>
        <dbReference type="ARBA" id="ARBA00022679"/>
    </source>
</evidence>
<dbReference type="Proteomes" id="UP000178764">
    <property type="component" value="Unassembled WGS sequence"/>
</dbReference>
<proteinExistence type="predicted"/>
<evidence type="ECO:0000259" key="2">
    <source>
        <dbReference type="Pfam" id="PF08241"/>
    </source>
</evidence>
<organism evidence="3 4">
    <name type="scientific">Candidatus Berkelbacteria bacterium RBG_13_40_8</name>
    <dbReference type="NCBI Taxonomy" id="1797467"/>
    <lineage>
        <taxon>Bacteria</taxon>
        <taxon>Candidatus Berkelbacteria</taxon>
    </lineage>
</organism>
<dbReference type="GO" id="GO:0008757">
    <property type="term" value="F:S-adenosylmethionine-dependent methyltransferase activity"/>
    <property type="evidence" value="ECO:0007669"/>
    <property type="project" value="InterPro"/>
</dbReference>
<comment type="caution">
    <text evidence="3">The sequence shown here is derived from an EMBL/GenBank/DDBJ whole genome shotgun (WGS) entry which is preliminary data.</text>
</comment>
<gene>
    <name evidence="3" type="ORF">A2V71_01795</name>
</gene>
<keyword evidence="1" id="KW-0808">Transferase</keyword>
<dbReference type="CDD" id="cd02440">
    <property type="entry name" value="AdoMet_MTases"/>
    <property type="match status" value="1"/>
</dbReference>
<protein>
    <recommendedName>
        <fullName evidence="2">Methyltransferase type 11 domain-containing protein</fullName>
    </recommendedName>
</protein>
<evidence type="ECO:0000313" key="4">
    <source>
        <dbReference type="Proteomes" id="UP000178764"/>
    </source>
</evidence>
<accession>A0A1F5DQ27</accession>
<dbReference type="Gene3D" id="3.40.50.150">
    <property type="entry name" value="Vaccinia Virus protein VP39"/>
    <property type="match status" value="1"/>
</dbReference>
<feature type="domain" description="Methyltransferase type 11" evidence="2">
    <location>
        <begin position="50"/>
        <end position="144"/>
    </location>
</feature>
<dbReference type="Pfam" id="PF08241">
    <property type="entry name" value="Methyltransf_11"/>
    <property type="match status" value="1"/>
</dbReference>
<dbReference type="SUPFAM" id="SSF53335">
    <property type="entry name" value="S-adenosyl-L-methionine-dependent methyltransferases"/>
    <property type="match status" value="1"/>
</dbReference>
<reference evidence="3 4" key="1">
    <citation type="journal article" date="2016" name="Nat. Commun.">
        <title>Thousands of microbial genomes shed light on interconnected biogeochemical processes in an aquifer system.</title>
        <authorList>
            <person name="Anantharaman K."/>
            <person name="Brown C.T."/>
            <person name="Hug L.A."/>
            <person name="Sharon I."/>
            <person name="Castelle C.J."/>
            <person name="Probst A.J."/>
            <person name="Thomas B.C."/>
            <person name="Singh A."/>
            <person name="Wilkins M.J."/>
            <person name="Karaoz U."/>
            <person name="Brodie E.L."/>
            <person name="Williams K.H."/>
            <person name="Hubbard S.S."/>
            <person name="Banfield J.F."/>
        </authorList>
    </citation>
    <scope>NUCLEOTIDE SEQUENCE [LARGE SCALE GENOMIC DNA]</scope>
</reference>
<dbReference type="InterPro" id="IPR029063">
    <property type="entry name" value="SAM-dependent_MTases_sf"/>
</dbReference>
<dbReference type="PANTHER" id="PTHR43861">
    <property type="entry name" value="TRANS-ACONITATE 2-METHYLTRANSFERASE-RELATED"/>
    <property type="match status" value="1"/>
</dbReference>